<protein>
    <submittedName>
        <fullName evidence="1">Uncharacterized protein</fullName>
    </submittedName>
</protein>
<proteinExistence type="predicted"/>
<dbReference type="EMBL" id="FNPX01000005">
    <property type="protein sequence ID" value="SDZ05640.1"/>
    <property type="molecule type" value="Genomic_DNA"/>
</dbReference>
<gene>
    <name evidence="1" type="ORF">SAMN05444004_105207</name>
</gene>
<evidence type="ECO:0000313" key="2">
    <source>
        <dbReference type="Proteomes" id="UP000198914"/>
    </source>
</evidence>
<accession>A0A1H3PXC4</accession>
<name>A0A1H3PXC4_9RHOB</name>
<keyword evidence="2" id="KW-1185">Reference proteome</keyword>
<dbReference type="OrthoDB" id="7854159at2"/>
<dbReference type="STRING" id="1244108.SAMN05444004_105207"/>
<dbReference type="RefSeq" id="WP_092644751.1">
    <property type="nucleotide sequence ID" value="NZ_FNPX01000005.1"/>
</dbReference>
<dbReference type="AlphaFoldDB" id="A0A1H3PXC4"/>
<reference evidence="2" key="1">
    <citation type="submission" date="2016-10" db="EMBL/GenBank/DDBJ databases">
        <authorList>
            <person name="Varghese N."/>
            <person name="Submissions S."/>
        </authorList>
    </citation>
    <scope>NUCLEOTIDE SEQUENCE [LARGE SCALE GENOMIC DNA]</scope>
    <source>
        <strain evidence="2">DSM 100420</strain>
    </source>
</reference>
<dbReference type="Proteomes" id="UP000198914">
    <property type="component" value="Unassembled WGS sequence"/>
</dbReference>
<sequence>MAAVFLLMPISALADAWSVFEARCLDRMAEVAPPDLNGMTLLGSVPGLDIWTAPSGMTVTTTAPGEDAALSCAVSWDRIIPDRQTSGDKAKAWTSEALRSDSWEDVTGTVSHSPITLRSTLWREPRMEVAVSVLEVEGHPRFVARETDLES</sequence>
<organism evidence="1 2">
    <name type="scientific">Jannaschia faecimaris</name>
    <dbReference type="NCBI Taxonomy" id="1244108"/>
    <lineage>
        <taxon>Bacteria</taxon>
        <taxon>Pseudomonadati</taxon>
        <taxon>Pseudomonadota</taxon>
        <taxon>Alphaproteobacteria</taxon>
        <taxon>Rhodobacterales</taxon>
        <taxon>Roseobacteraceae</taxon>
        <taxon>Jannaschia</taxon>
    </lineage>
</organism>
<evidence type="ECO:0000313" key="1">
    <source>
        <dbReference type="EMBL" id="SDZ05640.1"/>
    </source>
</evidence>